<evidence type="ECO:0000256" key="1">
    <source>
        <dbReference type="ARBA" id="ARBA00004123"/>
    </source>
</evidence>
<dbReference type="EMBL" id="CP034457">
    <property type="protein sequence ID" value="QBM87966.1"/>
    <property type="molecule type" value="Genomic_DNA"/>
</dbReference>
<dbReference type="AlphaFoldDB" id="A0A4P6XP01"/>
<feature type="compositionally biased region" description="Basic and acidic residues" evidence="12">
    <location>
        <begin position="39"/>
        <end position="51"/>
    </location>
</feature>
<dbReference type="GO" id="GO:0003676">
    <property type="term" value="F:nucleic acid binding"/>
    <property type="evidence" value="ECO:0007669"/>
    <property type="project" value="InterPro"/>
</dbReference>
<evidence type="ECO:0000256" key="10">
    <source>
        <dbReference type="ARBA" id="ARBA00037201"/>
    </source>
</evidence>
<keyword evidence="6" id="KW-0540">Nuclease</keyword>
<dbReference type="GO" id="GO:0005634">
    <property type="term" value="C:nucleus"/>
    <property type="evidence" value="ECO:0007669"/>
    <property type="project" value="UniProtKB-SubCell"/>
</dbReference>
<dbReference type="GO" id="GO:0005737">
    <property type="term" value="C:cytoplasm"/>
    <property type="evidence" value="ECO:0007669"/>
    <property type="project" value="UniProtKB-SubCell"/>
</dbReference>
<name>A0A4P6XP01_9ASCO</name>
<dbReference type="Gene3D" id="3.30.420.10">
    <property type="entry name" value="Ribonuclease H-like superfamily/Ribonuclease H"/>
    <property type="match status" value="1"/>
</dbReference>
<evidence type="ECO:0000256" key="3">
    <source>
        <dbReference type="ARBA" id="ARBA00006357"/>
    </source>
</evidence>
<feature type="domain" description="Exonuclease" evidence="13">
    <location>
        <begin position="387"/>
        <end position="544"/>
    </location>
</feature>
<dbReference type="PANTHER" id="PTHR12801:SF118">
    <property type="entry name" value="RNA EXONUCLEASE 3"/>
    <property type="match status" value="1"/>
</dbReference>
<evidence type="ECO:0000256" key="5">
    <source>
        <dbReference type="ARBA" id="ARBA00022552"/>
    </source>
</evidence>
<dbReference type="GO" id="GO:0010629">
    <property type="term" value="P:negative regulation of gene expression"/>
    <property type="evidence" value="ECO:0007669"/>
    <property type="project" value="UniProtKB-ARBA"/>
</dbReference>
<keyword evidence="15" id="KW-1185">Reference proteome</keyword>
<evidence type="ECO:0000256" key="2">
    <source>
        <dbReference type="ARBA" id="ARBA00004496"/>
    </source>
</evidence>
<dbReference type="GO" id="GO:0006364">
    <property type="term" value="P:rRNA processing"/>
    <property type="evidence" value="ECO:0007669"/>
    <property type="project" value="UniProtKB-KW"/>
</dbReference>
<dbReference type="InterPro" id="IPR034922">
    <property type="entry name" value="REX1-like_exo"/>
</dbReference>
<keyword evidence="4" id="KW-0963">Cytoplasm</keyword>
<evidence type="ECO:0000256" key="11">
    <source>
        <dbReference type="ARBA" id="ARBA00039985"/>
    </source>
</evidence>
<evidence type="ECO:0000256" key="9">
    <source>
        <dbReference type="ARBA" id="ARBA00023242"/>
    </source>
</evidence>
<evidence type="ECO:0000313" key="14">
    <source>
        <dbReference type="EMBL" id="QBM87966.1"/>
    </source>
</evidence>
<keyword evidence="5" id="KW-0698">rRNA processing</keyword>
<protein>
    <recommendedName>
        <fullName evidence="11">RNA exonuclease 3</fullName>
    </recommendedName>
</protein>
<keyword evidence="8" id="KW-0269">Exonuclease</keyword>
<dbReference type="SUPFAM" id="SSF53098">
    <property type="entry name" value="Ribonuclease H-like"/>
    <property type="match status" value="1"/>
</dbReference>
<gene>
    <name evidence="14" type="ORF">METSCH_B11800</name>
</gene>
<evidence type="ECO:0000256" key="4">
    <source>
        <dbReference type="ARBA" id="ARBA00022490"/>
    </source>
</evidence>
<evidence type="ECO:0000256" key="7">
    <source>
        <dbReference type="ARBA" id="ARBA00022801"/>
    </source>
</evidence>
<dbReference type="GO" id="GO:0004527">
    <property type="term" value="F:exonuclease activity"/>
    <property type="evidence" value="ECO:0007669"/>
    <property type="project" value="UniProtKB-KW"/>
</dbReference>
<dbReference type="InterPro" id="IPR036397">
    <property type="entry name" value="RNaseH_sf"/>
</dbReference>
<evidence type="ECO:0000256" key="8">
    <source>
        <dbReference type="ARBA" id="ARBA00022839"/>
    </source>
</evidence>
<dbReference type="FunFam" id="3.30.420.10:FF:000031">
    <property type="entry name" value="RNA exonuclease 1"/>
    <property type="match status" value="1"/>
</dbReference>
<accession>A0A4P6XP01</accession>
<dbReference type="SMART" id="SM00479">
    <property type="entry name" value="EXOIII"/>
    <property type="match status" value="1"/>
</dbReference>
<sequence length="549" mass="61555">MFKLLTNAFAEVPCPQLKTSESCNIVNCFFSHGGTKRSLQGEEKPSKRARIDPATTPKSDLSLLRESQAESSQKCAAQTQDPKTTVAEEIPKKDLLFVIPKDLKSDVLIPRSERLENAKAIAKFISANKSSPTPNRLAIETEHKLASESGSLAEYRTKCGNFLGVETTQGHDTDPNFITPLDVNPSPALLPVRRNYINLFATAIRENDSSVKTPVWAAIEEEFKIASSCTSATYNMAIKRKLYEIKNPAKVKKPVSLKPSKEAYLKELRDLCISKEKLVKYGFIMDLPAQIDAPEPIRECNRCKMEFKLADSENVVDCGYHQGRLVKNKHGVRIYLCCGGVFGETDTEPCTRSEHHVFSWINAEEKHHFLPYIETSRVWGTRKNSLEAIGIDCEMGYTTKGFELLRITAVDFFSGESVLDILVRPKGKVLDLNTKWSGVAEIKEEAVSFEDLIMLLGEIADANTVMVGHGLENDMNAMRLIHNKLVDTAVLYPKHKTLPTFRFSLKQLTFQYLGRNIQAGEHDSGEDSLAAIDVTKYFIEQDLERAKRN</sequence>
<evidence type="ECO:0000256" key="6">
    <source>
        <dbReference type="ARBA" id="ARBA00022722"/>
    </source>
</evidence>
<dbReference type="CDD" id="cd06145">
    <property type="entry name" value="REX1_like"/>
    <property type="match status" value="1"/>
</dbReference>
<evidence type="ECO:0000313" key="15">
    <source>
        <dbReference type="Proteomes" id="UP000292447"/>
    </source>
</evidence>
<dbReference type="PANTHER" id="PTHR12801">
    <property type="entry name" value="RNA EXONUCLEASE REXO1 / RECO3 FAMILY MEMBER-RELATED"/>
    <property type="match status" value="1"/>
</dbReference>
<comment type="function">
    <text evidence="10">3' to 5' exoribonuclease required for proper 3' end maturation of MRP RNA and of the U5L snRNA.</text>
</comment>
<evidence type="ECO:0000259" key="13">
    <source>
        <dbReference type="SMART" id="SM00479"/>
    </source>
</evidence>
<reference evidence="15" key="1">
    <citation type="submission" date="2019-03" db="EMBL/GenBank/DDBJ databases">
        <title>Snf2 controls pulcherriminic acid biosynthesis and connects pigmentation and antifungal activity of the yeast Metschnikowia pulcherrima.</title>
        <authorList>
            <person name="Gore-Lloyd D."/>
            <person name="Sumann I."/>
            <person name="Brachmann A.O."/>
            <person name="Schneeberger K."/>
            <person name="Ortiz-Merino R.A."/>
            <person name="Moreno-Beltran M."/>
            <person name="Schlaefli M."/>
            <person name="Kirner P."/>
            <person name="Santos Kron A."/>
            <person name="Wolfe K.H."/>
            <person name="Piel J."/>
            <person name="Ahrens C.H."/>
            <person name="Henk D."/>
            <person name="Freimoser F.M."/>
        </authorList>
    </citation>
    <scope>NUCLEOTIDE SEQUENCE [LARGE SCALE GENOMIC DNA]</scope>
    <source>
        <strain evidence="15">APC 1.2</strain>
    </source>
</reference>
<dbReference type="InterPro" id="IPR047021">
    <property type="entry name" value="REXO1/3/4-like"/>
</dbReference>
<dbReference type="InterPro" id="IPR012337">
    <property type="entry name" value="RNaseH-like_sf"/>
</dbReference>
<evidence type="ECO:0000256" key="12">
    <source>
        <dbReference type="SAM" id="MobiDB-lite"/>
    </source>
</evidence>
<keyword evidence="7" id="KW-0378">Hydrolase</keyword>
<comment type="subcellular location">
    <subcellularLocation>
        <location evidence="2">Cytoplasm</location>
    </subcellularLocation>
    <subcellularLocation>
        <location evidence="1">Nucleus</location>
    </subcellularLocation>
</comment>
<proteinExistence type="inferred from homology"/>
<dbReference type="STRING" id="2163413.A0A4P6XP01"/>
<dbReference type="InterPro" id="IPR013520">
    <property type="entry name" value="Ribonucl_H"/>
</dbReference>
<keyword evidence="9" id="KW-0539">Nucleus</keyword>
<comment type="similarity">
    <text evidence="3">Belongs to the REXO1/REXO3 family.</text>
</comment>
<organism evidence="14 15">
    <name type="scientific">Metschnikowia aff. pulcherrima</name>
    <dbReference type="NCBI Taxonomy" id="2163413"/>
    <lineage>
        <taxon>Eukaryota</taxon>
        <taxon>Fungi</taxon>
        <taxon>Dikarya</taxon>
        <taxon>Ascomycota</taxon>
        <taxon>Saccharomycotina</taxon>
        <taxon>Pichiomycetes</taxon>
        <taxon>Metschnikowiaceae</taxon>
        <taxon>Metschnikowia</taxon>
    </lineage>
</organism>
<feature type="region of interest" description="Disordered" evidence="12">
    <location>
        <begin position="37"/>
        <end position="61"/>
    </location>
</feature>
<dbReference type="Proteomes" id="UP000292447">
    <property type="component" value="Chromosome II"/>
</dbReference>